<evidence type="ECO:0000256" key="2">
    <source>
        <dbReference type="PROSITE-ProRule" id="PRU00176"/>
    </source>
</evidence>
<name>A0A482X7A5_LAOST</name>
<dbReference type="PANTHER" id="PTHR48029">
    <property type="entry name" value="NUCLEOLAR PROTEIN 8"/>
    <property type="match status" value="1"/>
</dbReference>
<accession>A0A482X7A5</accession>
<dbReference type="InterPro" id="IPR035979">
    <property type="entry name" value="RBD_domain_sf"/>
</dbReference>
<feature type="compositionally biased region" description="Polar residues" evidence="3">
    <location>
        <begin position="189"/>
        <end position="200"/>
    </location>
</feature>
<proteinExistence type="predicted"/>
<feature type="compositionally biased region" description="Acidic residues" evidence="3">
    <location>
        <begin position="341"/>
        <end position="354"/>
    </location>
</feature>
<dbReference type="Gene3D" id="3.30.70.330">
    <property type="match status" value="1"/>
</dbReference>
<dbReference type="Pfam" id="PF00076">
    <property type="entry name" value="RRM_1"/>
    <property type="match status" value="1"/>
</dbReference>
<evidence type="ECO:0000313" key="6">
    <source>
        <dbReference type="Proteomes" id="UP000291343"/>
    </source>
</evidence>
<dbReference type="AlphaFoldDB" id="A0A482X7A5"/>
<keyword evidence="1 2" id="KW-0694">RNA-binding</keyword>
<reference evidence="5 6" key="1">
    <citation type="journal article" date="2017" name="Gigascience">
        <title>Genome sequence of the small brown planthopper, Laodelphax striatellus.</title>
        <authorList>
            <person name="Zhu J."/>
            <person name="Jiang F."/>
            <person name="Wang X."/>
            <person name="Yang P."/>
            <person name="Bao Y."/>
            <person name="Zhao W."/>
            <person name="Wang W."/>
            <person name="Lu H."/>
            <person name="Wang Q."/>
            <person name="Cui N."/>
            <person name="Li J."/>
            <person name="Chen X."/>
            <person name="Luo L."/>
            <person name="Yu J."/>
            <person name="Kang L."/>
            <person name="Cui F."/>
        </authorList>
    </citation>
    <scope>NUCLEOTIDE SEQUENCE [LARGE SCALE GENOMIC DNA]</scope>
    <source>
        <strain evidence="5">Lst14</strain>
    </source>
</reference>
<evidence type="ECO:0000256" key="3">
    <source>
        <dbReference type="SAM" id="MobiDB-lite"/>
    </source>
</evidence>
<feature type="region of interest" description="Disordered" evidence="3">
    <location>
        <begin position="177"/>
        <end position="204"/>
    </location>
</feature>
<sequence length="653" mass="74267">MEIQKRLYIGNLPSAVDENLIRNRFSKYGRVLGVELKQRKANDGSQDDEILSTFAFIDISAKKDKLDSCLKKLSRKKWDGQIIKIDFAKESVLSRLERERKELSLENKSNTTSKEVTRGDFDSSALLNGNSKWFGNSVRNYNGGKVEEKLKQQYPNNKRKLGNDIQQNNGKIRRFSESTLENGEDVETKQPSSLPQASTPEQRRLKSLEEKMKLVSDRKLAVKAALSSVDSGNRKNKIIFKDDDDDNEGDGVGSFDEPENLIHASKQGHTAGTSNSDTLNKERNNLFDDDSDDSDEETPNSRFEIKEHFDGKKGQKLLKLQSKYGNDSRFALDQRFAESSSSDDDDNGEEENENEVTREETRLDAADEDSDKMHVDNRDDDEVTRQLEILQNLVGHQIIKPRADDSKPKKQKPGASGKGNQLCVRFDPTIADHEKFIVKPPPPGSEEESKVSKKRKKAKNTEENEENDPELDKSDTEANKAASTVEVSKETYYEVASDLKERLKSGGTGFSLSQLFSSDDKSKDDVENDRLQSSDKSNEKSSIVTKQSVGFEKNADTIRERMVSQNKISGLSNLWKESFFFKNNDDRFQEGADFFMKNKDDSNRNFSDRRQELKLIVKSKMKRVMRKDRMFKKKIGGGFPSKTNKFAKKRVGR</sequence>
<feature type="region of interest" description="Disordered" evidence="3">
    <location>
        <begin position="237"/>
        <end position="310"/>
    </location>
</feature>
<dbReference type="PANTHER" id="PTHR48029:SF1">
    <property type="entry name" value="NUCLEOLAR PROTEIN 8"/>
    <property type="match status" value="1"/>
</dbReference>
<evidence type="ECO:0000256" key="1">
    <source>
        <dbReference type="ARBA" id="ARBA00022884"/>
    </source>
</evidence>
<feature type="domain" description="RRM" evidence="4">
    <location>
        <begin position="5"/>
        <end position="90"/>
    </location>
</feature>
<dbReference type="InterPro" id="IPR000504">
    <property type="entry name" value="RRM_dom"/>
</dbReference>
<feature type="compositionally biased region" description="Polar residues" evidence="3">
    <location>
        <begin position="267"/>
        <end position="278"/>
    </location>
</feature>
<dbReference type="SUPFAM" id="SSF54928">
    <property type="entry name" value="RNA-binding domain, RBD"/>
    <property type="match status" value="1"/>
</dbReference>
<dbReference type="PROSITE" id="PS50102">
    <property type="entry name" value="RRM"/>
    <property type="match status" value="1"/>
</dbReference>
<feature type="compositionally biased region" description="Basic and acidic residues" evidence="3">
    <location>
        <begin position="355"/>
        <end position="377"/>
    </location>
</feature>
<evidence type="ECO:0000259" key="4">
    <source>
        <dbReference type="PROSITE" id="PS50102"/>
    </source>
</evidence>
<feature type="region of interest" description="Disordered" evidence="3">
    <location>
        <begin position="330"/>
        <end position="487"/>
    </location>
</feature>
<dbReference type="InParanoid" id="A0A482X7A5"/>
<dbReference type="STRING" id="195883.A0A482X7A5"/>
<feature type="region of interest" description="Disordered" evidence="3">
    <location>
        <begin position="505"/>
        <end position="548"/>
    </location>
</feature>
<feature type="compositionally biased region" description="Acidic residues" evidence="3">
    <location>
        <begin position="287"/>
        <end position="298"/>
    </location>
</feature>
<dbReference type="GO" id="GO:0003723">
    <property type="term" value="F:RNA binding"/>
    <property type="evidence" value="ECO:0007669"/>
    <property type="project" value="UniProtKB-UniRule"/>
</dbReference>
<dbReference type="EMBL" id="QKKF02016774">
    <property type="protein sequence ID" value="RZF41358.1"/>
    <property type="molecule type" value="Genomic_DNA"/>
</dbReference>
<keyword evidence="6" id="KW-1185">Reference proteome</keyword>
<feature type="region of interest" description="Disordered" evidence="3">
    <location>
        <begin position="634"/>
        <end position="653"/>
    </location>
</feature>
<gene>
    <name evidence="5" type="ORF">LSTR_LSTR000072</name>
</gene>
<dbReference type="FunCoup" id="A0A482X7A5">
    <property type="interactions" value="1222"/>
</dbReference>
<dbReference type="SMART" id="SM00360">
    <property type="entry name" value="RRM"/>
    <property type="match status" value="1"/>
</dbReference>
<comment type="caution">
    <text evidence="5">The sequence shown here is derived from an EMBL/GenBank/DDBJ whole genome shotgun (WGS) entry which is preliminary data.</text>
</comment>
<organism evidence="5 6">
    <name type="scientific">Laodelphax striatellus</name>
    <name type="common">Small brown planthopper</name>
    <name type="synonym">Delphax striatella</name>
    <dbReference type="NCBI Taxonomy" id="195883"/>
    <lineage>
        <taxon>Eukaryota</taxon>
        <taxon>Metazoa</taxon>
        <taxon>Ecdysozoa</taxon>
        <taxon>Arthropoda</taxon>
        <taxon>Hexapoda</taxon>
        <taxon>Insecta</taxon>
        <taxon>Pterygota</taxon>
        <taxon>Neoptera</taxon>
        <taxon>Paraneoptera</taxon>
        <taxon>Hemiptera</taxon>
        <taxon>Auchenorrhyncha</taxon>
        <taxon>Fulgoroidea</taxon>
        <taxon>Delphacidae</taxon>
        <taxon>Criomorphinae</taxon>
        <taxon>Laodelphax</taxon>
    </lineage>
</organism>
<dbReference type="Proteomes" id="UP000291343">
    <property type="component" value="Unassembled WGS sequence"/>
</dbReference>
<evidence type="ECO:0000313" key="5">
    <source>
        <dbReference type="EMBL" id="RZF41358.1"/>
    </source>
</evidence>
<dbReference type="OrthoDB" id="21643at2759"/>
<dbReference type="InterPro" id="IPR012677">
    <property type="entry name" value="Nucleotide-bd_a/b_plait_sf"/>
</dbReference>
<protein>
    <recommendedName>
        <fullName evidence="4">RRM domain-containing protein</fullName>
    </recommendedName>
</protein>
<feature type="compositionally biased region" description="Basic and acidic residues" evidence="3">
    <location>
        <begin position="518"/>
        <end position="539"/>
    </location>
</feature>
<dbReference type="SMR" id="A0A482X7A5"/>